<evidence type="ECO:0000313" key="1">
    <source>
        <dbReference type="EMBL" id="MDQ0207366.1"/>
    </source>
</evidence>
<organism evidence="1 2">
    <name type="scientific">Alkalicoccobacillus murimartini</name>
    <dbReference type="NCBI Taxonomy" id="171685"/>
    <lineage>
        <taxon>Bacteria</taxon>
        <taxon>Bacillati</taxon>
        <taxon>Bacillota</taxon>
        <taxon>Bacilli</taxon>
        <taxon>Bacillales</taxon>
        <taxon>Bacillaceae</taxon>
        <taxon>Alkalicoccobacillus</taxon>
    </lineage>
</organism>
<reference evidence="1 2" key="1">
    <citation type="submission" date="2023-07" db="EMBL/GenBank/DDBJ databases">
        <title>Genomic Encyclopedia of Type Strains, Phase IV (KMG-IV): sequencing the most valuable type-strain genomes for metagenomic binning, comparative biology and taxonomic classification.</title>
        <authorList>
            <person name="Goeker M."/>
        </authorList>
    </citation>
    <scope>NUCLEOTIDE SEQUENCE [LARGE SCALE GENOMIC DNA]</scope>
    <source>
        <strain evidence="1 2">DSM 19154</strain>
    </source>
</reference>
<dbReference type="EMBL" id="JAUSUA010000002">
    <property type="protein sequence ID" value="MDQ0207366.1"/>
    <property type="molecule type" value="Genomic_DNA"/>
</dbReference>
<gene>
    <name evidence="1" type="ORF">J2S05_002165</name>
</gene>
<evidence type="ECO:0008006" key="3">
    <source>
        <dbReference type="Google" id="ProtNLM"/>
    </source>
</evidence>
<comment type="caution">
    <text evidence="1">The sequence shown here is derived from an EMBL/GenBank/DDBJ whole genome shotgun (WGS) entry which is preliminary data.</text>
</comment>
<name>A0ABT9YHM2_9BACI</name>
<dbReference type="Proteomes" id="UP001225034">
    <property type="component" value="Unassembled WGS sequence"/>
</dbReference>
<keyword evidence="2" id="KW-1185">Reference proteome</keyword>
<sequence length="103" mass="11833">MYDWTEGKKVHSVEQLSLIGEQEKEAVKQSDFLVLLYPAGKSSHVELGIALGLGKRIYLYSPTNEVNEIEKTSTFYHVEGVDRYIGEFEDFMQYLVGKETMHI</sequence>
<dbReference type="RefSeq" id="WP_306982587.1">
    <property type="nucleotide sequence ID" value="NZ_JAUSUA010000002.1"/>
</dbReference>
<protein>
    <recommendedName>
        <fullName evidence="3">Group-specific protein</fullName>
    </recommendedName>
</protein>
<proteinExistence type="predicted"/>
<evidence type="ECO:0000313" key="2">
    <source>
        <dbReference type="Proteomes" id="UP001225034"/>
    </source>
</evidence>
<accession>A0ABT9YHM2</accession>